<keyword evidence="2" id="KW-0645">Protease</keyword>
<evidence type="ECO:0000313" key="10">
    <source>
        <dbReference type="EMBL" id="GGG42255.1"/>
    </source>
</evidence>
<dbReference type="CDD" id="cd12797">
    <property type="entry name" value="M23_peptidase"/>
    <property type="match status" value="1"/>
</dbReference>
<comment type="cofactor">
    <cofactor evidence="1">
        <name>Zn(2+)</name>
        <dbReference type="ChEBI" id="CHEBI:29105"/>
    </cofactor>
</comment>
<evidence type="ECO:0000256" key="7">
    <source>
        <dbReference type="SAM" id="MobiDB-lite"/>
    </source>
</evidence>
<dbReference type="AlphaFoldDB" id="A0A8J2ZDK4"/>
<dbReference type="GO" id="GO:0004222">
    <property type="term" value="F:metalloendopeptidase activity"/>
    <property type="evidence" value="ECO:0007669"/>
    <property type="project" value="TreeGrafter"/>
</dbReference>
<dbReference type="Gene3D" id="2.70.70.10">
    <property type="entry name" value="Glucose Permease (Domain IIA)"/>
    <property type="match status" value="1"/>
</dbReference>
<accession>A0A8J2ZDK4</accession>
<evidence type="ECO:0000256" key="3">
    <source>
        <dbReference type="ARBA" id="ARBA00022723"/>
    </source>
</evidence>
<feature type="domain" description="M23ase beta-sheet core" evidence="9">
    <location>
        <begin position="295"/>
        <end position="392"/>
    </location>
</feature>
<dbReference type="Pfam" id="PF01551">
    <property type="entry name" value="Peptidase_M23"/>
    <property type="match status" value="1"/>
</dbReference>
<name>A0A8J2ZDK4_9PROT</name>
<dbReference type="InterPro" id="IPR050570">
    <property type="entry name" value="Cell_wall_metabolism_enzyme"/>
</dbReference>
<evidence type="ECO:0000256" key="4">
    <source>
        <dbReference type="ARBA" id="ARBA00022801"/>
    </source>
</evidence>
<evidence type="ECO:0000256" key="1">
    <source>
        <dbReference type="ARBA" id="ARBA00001947"/>
    </source>
</evidence>
<keyword evidence="3" id="KW-0479">Metal-binding</keyword>
<dbReference type="PANTHER" id="PTHR21666">
    <property type="entry name" value="PEPTIDASE-RELATED"/>
    <property type="match status" value="1"/>
</dbReference>
<feature type="signal peptide" evidence="8">
    <location>
        <begin position="1"/>
        <end position="30"/>
    </location>
</feature>
<dbReference type="SUPFAM" id="SSF51261">
    <property type="entry name" value="Duplicated hybrid motif"/>
    <property type="match status" value="1"/>
</dbReference>
<evidence type="ECO:0000256" key="6">
    <source>
        <dbReference type="ARBA" id="ARBA00023049"/>
    </source>
</evidence>
<dbReference type="Gene3D" id="3.10.450.350">
    <property type="match status" value="1"/>
</dbReference>
<organism evidence="10 11">
    <name type="scientific">Caldovatus sediminis</name>
    <dbReference type="NCBI Taxonomy" id="2041189"/>
    <lineage>
        <taxon>Bacteria</taxon>
        <taxon>Pseudomonadati</taxon>
        <taxon>Pseudomonadota</taxon>
        <taxon>Alphaproteobacteria</taxon>
        <taxon>Acetobacterales</taxon>
        <taxon>Roseomonadaceae</taxon>
        <taxon>Caldovatus</taxon>
    </lineage>
</organism>
<dbReference type="PANTHER" id="PTHR21666:SF288">
    <property type="entry name" value="CELL DIVISION PROTEIN YTFB"/>
    <property type="match status" value="1"/>
</dbReference>
<evidence type="ECO:0000256" key="2">
    <source>
        <dbReference type="ARBA" id="ARBA00022670"/>
    </source>
</evidence>
<keyword evidence="11" id="KW-1185">Reference proteome</keyword>
<keyword evidence="8" id="KW-0732">Signal</keyword>
<dbReference type="EMBL" id="BMKS01000010">
    <property type="protein sequence ID" value="GGG42255.1"/>
    <property type="molecule type" value="Genomic_DNA"/>
</dbReference>
<protein>
    <recommendedName>
        <fullName evidence="9">M23ase beta-sheet core domain-containing protein</fullName>
    </recommendedName>
</protein>
<gene>
    <name evidence="10" type="ORF">GCM10010964_32190</name>
</gene>
<reference evidence="10 11" key="1">
    <citation type="journal article" date="2014" name="Int. J. Syst. Evol. Microbiol.">
        <title>Complete genome sequence of Corynebacterium casei LMG S-19264T (=DSM 44701T), isolated from a smear-ripened cheese.</title>
        <authorList>
            <consortium name="US DOE Joint Genome Institute (JGI-PGF)"/>
            <person name="Walter F."/>
            <person name="Albersmeier A."/>
            <person name="Kalinowski J."/>
            <person name="Ruckert C."/>
        </authorList>
    </citation>
    <scope>NUCLEOTIDE SEQUENCE [LARGE SCALE GENOMIC DNA]</scope>
    <source>
        <strain evidence="10 11">CGMCC 1.16330</strain>
    </source>
</reference>
<dbReference type="GO" id="GO:0006508">
    <property type="term" value="P:proteolysis"/>
    <property type="evidence" value="ECO:0007669"/>
    <property type="project" value="UniProtKB-KW"/>
</dbReference>
<keyword evidence="6" id="KW-0482">Metalloprotease</keyword>
<dbReference type="InterPro" id="IPR016047">
    <property type="entry name" value="M23ase_b-sheet_dom"/>
</dbReference>
<dbReference type="GO" id="GO:0046872">
    <property type="term" value="F:metal ion binding"/>
    <property type="evidence" value="ECO:0007669"/>
    <property type="project" value="UniProtKB-KW"/>
</dbReference>
<proteinExistence type="predicted"/>
<dbReference type="InterPro" id="IPR011055">
    <property type="entry name" value="Dup_hybrid_motif"/>
</dbReference>
<sequence length="436" mass="46488">MPSPTVRATALQAALLLAASIPLGQGPAWAGAAGSRTMPATAAPARAGIPPDAPPDEGVPATAPEAGPVIVLRRGDTLAGRLTKAGVTRIDAHAAGQALAALFRPDRLRPGHRITLRLDPKIPGRLLGLDLEVAPGRAVLVRRGEGGGFAAEEVRTPRLRHLALAEGMVEPLGLFESLRQAGLPPPLALQLSRALAPMLDLQRDLQPSDRFAVAFERMRDPEGALLGHGELLYAELVLSGRRIEMWRHAPEGGAADWYDEAGRPARPAFLRTPLDGARVTSGFGPRRHPILGYTRMHRALDFAAPTGTSVYAAADGVVISARTERGYGRIVRLRHPNGVETRYAHLSRFARGLRTGQKVRQGQVIGTVGATGLATGPHLHYEVRVAGRAVDPARAKRDMRPEPLRGQALAAFQAERRALRRQLAALGGRDEIALAP</sequence>
<feature type="region of interest" description="Disordered" evidence="7">
    <location>
        <begin position="42"/>
        <end position="63"/>
    </location>
</feature>
<comment type="caution">
    <text evidence="10">The sequence shown here is derived from an EMBL/GenBank/DDBJ whole genome shotgun (WGS) entry which is preliminary data.</text>
</comment>
<evidence type="ECO:0000313" key="11">
    <source>
        <dbReference type="Proteomes" id="UP000597507"/>
    </source>
</evidence>
<feature type="chain" id="PRO_5035172585" description="M23ase beta-sheet core domain-containing protein" evidence="8">
    <location>
        <begin position="31"/>
        <end position="436"/>
    </location>
</feature>
<keyword evidence="5" id="KW-0862">Zinc</keyword>
<evidence type="ECO:0000256" key="8">
    <source>
        <dbReference type="SAM" id="SignalP"/>
    </source>
</evidence>
<evidence type="ECO:0000256" key="5">
    <source>
        <dbReference type="ARBA" id="ARBA00022833"/>
    </source>
</evidence>
<dbReference type="RefSeq" id="WP_188902046.1">
    <property type="nucleotide sequence ID" value="NZ_BMKS01000010.1"/>
</dbReference>
<evidence type="ECO:0000259" key="9">
    <source>
        <dbReference type="Pfam" id="PF01551"/>
    </source>
</evidence>
<keyword evidence="4" id="KW-0378">Hydrolase</keyword>
<dbReference type="Proteomes" id="UP000597507">
    <property type="component" value="Unassembled WGS sequence"/>
</dbReference>